<organism evidence="1 2">
    <name type="scientific">Trichococcus flocculiformis</name>
    <dbReference type="NCBI Taxonomy" id="82803"/>
    <lineage>
        <taxon>Bacteria</taxon>
        <taxon>Bacillati</taxon>
        <taxon>Bacillota</taxon>
        <taxon>Bacilli</taxon>
        <taxon>Lactobacillales</taxon>
        <taxon>Carnobacteriaceae</taxon>
        <taxon>Trichococcus</taxon>
    </lineage>
</organism>
<gene>
    <name evidence="1" type="ORF">GX662_07610</name>
</gene>
<protein>
    <submittedName>
        <fullName evidence="1">Uncharacterized protein</fullName>
    </submittedName>
</protein>
<dbReference type="EMBL" id="JAAZCD010000173">
    <property type="protein sequence ID" value="NLD32110.1"/>
    <property type="molecule type" value="Genomic_DNA"/>
</dbReference>
<dbReference type="AlphaFoldDB" id="A0A847D677"/>
<dbReference type="RefSeq" id="WP_276646286.1">
    <property type="nucleotide sequence ID" value="NZ_JAAZCD010000173.1"/>
</dbReference>
<name>A0A847D677_9LACT</name>
<proteinExistence type="predicted"/>
<sequence length="49" mass="5780">MLNENMYAVAVELEEVIVKNFPIEYQMYVFDEKLTLHDIIGQILVECCK</sequence>
<accession>A0A847D677</accession>
<reference evidence="1 2" key="1">
    <citation type="journal article" date="2020" name="Biotechnol. Biofuels">
        <title>New insights from the biogas microbiome by comprehensive genome-resolved metagenomics of nearly 1600 species originating from multiple anaerobic digesters.</title>
        <authorList>
            <person name="Campanaro S."/>
            <person name="Treu L."/>
            <person name="Rodriguez-R L.M."/>
            <person name="Kovalovszki A."/>
            <person name="Ziels R.M."/>
            <person name="Maus I."/>
            <person name="Zhu X."/>
            <person name="Kougias P.G."/>
            <person name="Basile A."/>
            <person name="Luo G."/>
            <person name="Schluter A."/>
            <person name="Konstantinidis K.T."/>
            <person name="Angelidaki I."/>
        </authorList>
    </citation>
    <scope>NUCLEOTIDE SEQUENCE [LARGE SCALE GENOMIC DNA]</scope>
    <source>
        <strain evidence="1">AS07pgkLD_105</strain>
    </source>
</reference>
<dbReference type="Proteomes" id="UP000589373">
    <property type="component" value="Unassembled WGS sequence"/>
</dbReference>
<evidence type="ECO:0000313" key="1">
    <source>
        <dbReference type="EMBL" id="NLD32110.1"/>
    </source>
</evidence>
<comment type="caution">
    <text evidence="1">The sequence shown here is derived from an EMBL/GenBank/DDBJ whole genome shotgun (WGS) entry which is preliminary data.</text>
</comment>
<evidence type="ECO:0000313" key="2">
    <source>
        <dbReference type="Proteomes" id="UP000589373"/>
    </source>
</evidence>